<sequence length="210" mass="24819">MEKHKARYFESFVQRAKINLKKLESSIREMEDSIQRCYVETVHHKSDDFVKLIRLDASFILELFLRYYEEKWEVDDPMFMKNTNVEVQHFTDLLKFFHLPPSNKLPYKDTKLTSPKYSATQLREAGVTFKDTTEALIQNIMALEQCDYRRQAYITDFYLMLDHLINTSEDVDLLSDEGIIDNRLGDSNAVTAMISNLNKGIFRRDMNSDY</sequence>
<dbReference type="PANTHER" id="PTHR31170:SF9">
    <property type="entry name" value="PROTEIN, PUTATIVE (DUF247)-RELATED"/>
    <property type="match status" value="1"/>
</dbReference>
<feature type="coiled-coil region" evidence="1">
    <location>
        <begin position="13"/>
        <end position="40"/>
    </location>
</feature>
<organism evidence="2 3">
    <name type="scientific">Quercus lobata</name>
    <name type="common">Valley oak</name>
    <dbReference type="NCBI Taxonomy" id="97700"/>
    <lineage>
        <taxon>Eukaryota</taxon>
        <taxon>Viridiplantae</taxon>
        <taxon>Streptophyta</taxon>
        <taxon>Embryophyta</taxon>
        <taxon>Tracheophyta</taxon>
        <taxon>Spermatophyta</taxon>
        <taxon>Magnoliopsida</taxon>
        <taxon>eudicotyledons</taxon>
        <taxon>Gunneridae</taxon>
        <taxon>Pentapetalae</taxon>
        <taxon>rosids</taxon>
        <taxon>fabids</taxon>
        <taxon>Fagales</taxon>
        <taxon>Fagaceae</taxon>
        <taxon>Quercus</taxon>
    </lineage>
</organism>
<reference evidence="2" key="2">
    <citation type="submission" date="2021-01" db="UniProtKB">
        <authorList>
            <consortium name="EnsemblPlants"/>
        </authorList>
    </citation>
    <scope>IDENTIFICATION</scope>
</reference>
<dbReference type="InterPro" id="IPR004158">
    <property type="entry name" value="DUF247_pln"/>
</dbReference>
<dbReference type="InParanoid" id="A0A7N2RAA7"/>
<reference evidence="2 3" key="1">
    <citation type="journal article" date="2016" name="G3 (Bethesda)">
        <title>First Draft Assembly and Annotation of the Genome of a California Endemic Oak Quercus lobata Nee (Fagaceae).</title>
        <authorList>
            <person name="Sork V.L."/>
            <person name="Fitz-Gibbon S.T."/>
            <person name="Puiu D."/>
            <person name="Crepeau M."/>
            <person name="Gugger P.F."/>
            <person name="Sherman R."/>
            <person name="Stevens K."/>
            <person name="Langley C.H."/>
            <person name="Pellegrini M."/>
            <person name="Salzberg S.L."/>
        </authorList>
    </citation>
    <scope>NUCLEOTIDE SEQUENCE [LARGE SCALE GENOMIC DNA]</scope>
    <source>
        <strain evidence="2 3">cv. SW786</strain>
    </source>
</reference>
<evidence type="ECO:0000256" key="1">
    <source>
        <dbReference type="SAM" id="Coils"/>
    </source>
</evidence>
<evidence type="ECO:0000313" key="3">
    <source>
        <dbReference type="Proteomes" id="UP000594261"/>
    </source>
</evidence>
<proteinExistence type="predicted"/>
<dbReference type="EnsemblPlants" id="QL09p011352:mrna">
    <property type="protein sequence ID" value="QL09p011352:mrna"/>
    <property type="gene ID" value="QL09p011352"/>
</dbReference>
<dbReference type="AlphaFoldDB" id="A0A7N2RAA7"/>
<dbReference type="Pfam" id="PF03140">
    <property type="entry name" value="DUF247"/>
    <property type="match status" value="2"/>
</dbReference>
<keyword evidence="1" id="KW-0175">Coiled coil</keyword>
<dbReference type="Proteomes" id="UP000594261">
    <property type="component" value="Chromosome 9"/>
</dbReference>
<dbReference type="PANTHER" id="PTHR31170">
    <property type="entry name" value="BNAC04G53230D PROTEIN"/>
    <property type="match status" value="1"/>
</dbReference>
<dbReference type="EMBL" id="LRBV02000009">
    <property type="status" value="NOT_ANNOTATED_CDS"/>
    <property type="molecule type" value="Genomic_DNA"/>
</dbReference>
<protein>
    <submittedName>
        <fullName evidence="2">Uncharacterized protein</fullName>
    </submittedName>
</protein>
<accession>A0A7N2RAA7</accession>
<evidence type="ECO:0000313" key="2">
    <source>
        <dbReference type="EnsemblPlants" id="QL09p011352:mrna"/>
    </source>
</evidence>
<dbReference type="Gramene" id="QL09p011352:mrna">
    <property type="protein sequence ID" value="QL09p011352:mrna"/>
    <property type="gene ID" value="QL09p011352"/>
</dbReference>
<name>A0A7N2RAA7_QUELO</name>
<keyword evidence="3" id="KW-1185">Reference proteome</keyword>